<keyword evidence="3" id="KW-1185">Reference proteome</keyword>
<dbReference type="InterPro" id="IPR038696">
    <property type="entry name" value="IalB_sf"/>
</dbReference>
<evidence type="ECO:0000313" key="2">
    <source>
        <dbReference type="EMBL" id="ROT98943.1"/>
    </source>
</evidence>
<dbReference type="EMBL" id="RDRB01000008">
    <property type="protein sequence ID" value="ROT98943.1"/>
    <property type="molecule type" value="Genomic_DNA"/>
</dbReference>
<dbReference type="AlphaFoldDB" id="A0A3N2QUR1"/>
<dbReference type="Proteomes" id="UP000268016">
    <property type="component" value="Unassembled WGS sequence"/>
</dbReference>
<protein>
    <recommendedName>
        <fullName evidence="4">Invasion associated locus B family protein</fullName>
    </recommendedName>
</protein>
<feature type="signal peptide" evidence="1">
    <location>
        <begin position="1"/>
        <end position="35"/>
    </location>
</feature>
<organism evidence="2 3">
    <name type="scientific">Histidinibacterium lentulum</name>
    <dbReference type="NCBI Taxonomy" id="2480588"/>
    <lineage>
        <taxon>Bacteria</taxon>
        <taxon>Pseudomonadati</taxon>
        <taxon>Pseudomonadota</taxon>
        <taxon>Alphaproteobacteria</taxon>
        <taxon>Rhodobacterales</taxon>
        <taxon>Paracoccaceae</taxon>
        <taxon>Histidinibacterium</taxon>
    </lineage>
</organism>
<proteinExistence type="predicted"/>
<dbReference type="OrthoDB" id="7844558at2"/>
<reference evidence="2 3" key="1">
    <citation type="submission" date="2018-10" db="EMBL/GenBank/DDBJ databases">
        <title>Histidinibacterium lentulum gen. nov., sp. nov., a marine bacterium from the culture broth of Picochlorum sp. 122.</title>
        <authorList>
            <person name="Wang G."/>
        </authorList>
    </citation>
    <scope>NUCLEOTIDE SEQUENCE [LARGE SCALE GENOMIC DNA]</scope>
    <source>
        <strain evidence="2 3">B17</strain>
    </source>
</reference>
<gene>
    <name evidence="2" type="ORF">EAT49_15030</name>
</gene>
<name>A0A3N2QUR1_9RHOB</name>
<accession>A0A3N2QUR1</accession>
<evidence type="ECO:0008006" key="4">
    <source>
        <dbReference type="Google" id="ProtNLM"/>
    </source>
</evidence>
<feature type="chain" id="PRO_5018189915" description="Invasion associated locus B family protein" evidence="1">
    <location>
        <begin position="36"/>
        <end position="200"/>
    </location>
</feature>
<dbReference type="Pfam" id="PF06776">
    <property type="entry name" value="IalB"/>
    <property type="match status" value="1"/>
</dbReference>
<keyword evidence="1" id="KW-0732">Signal</keyword>
<evidence type="ECO:0000313" key="3">
    <source>
        <dbReference type="Proteomes" id="UP000268016"/>
    </source>
</evidence>
<evidence type="ECO:0000256" key="1">
    <source>
        <dbReference type="SAM" id="SignalP"/>
    </source>
</evidence>
<comment type="caution">
    <text evidence="2">The sequence shown here is derived from an EMBL/GenBank/DDBJ whole genome shotgun (WGS) entry which is preliminary data.</text>
</comment>
<sequence>MSIRETSDMTAIRSLAATLAAVPLALTLSVAPVLAQEEESAAAGEVQPADLPEDVANGTTFGDWVVACEATSIRRTVCRLVQTLTLQDSDQLVAQFIAVPAEDGAVLIAQVPMGVFLPGGAVYRFAENEEVEQREMVWQSCQGQICEAAYPLDDDELALMGEHDAMLFGYRMSADSDPIVIEVDISEFTRGIGVLRDALG</sequence>
<dbReference type="Gene3D" id="2.60.40.1880">
    <property type="entry name" value="Invasion associated locus B (IalB) protein"/>
    <property type="match status" value="1"/>
</dbReference>
<dbReference type="InterPro" id="IPR010642">
    <property type="entry name" value="Invasion_prot_B"/>
</dbReference>